<dbReference type="AlphaFoldDB" id="A0AAV7W7M7"/>
<gene>
    <name evidence="2" type="ORF">NDU88_005372</name>
</gene>
<evidence type="ECO:0000256" key="1">
    <source>
        <dbReference type="SAM" id="MobiDB-lite"/>
    </source>
</evidence>
<sequence>MGKVLLTKEKLLHDDDASKYKNENYPQELSYQASDDPSTMAAATEKQAATTHQGQYNSSGPVQERRVLLREAPVHPTRPKSQSCRGCVTTYGQRHRMDREAVSPKIVFRGLPGVRKGSKVIPAEINHEAVEGGCFPFAQNVTTEEQNKPPNPGSGNQESLRGLRGECLPTIQHKGNWLRVNRVCKVSSAWVLREADEAEKEDACLQFGTLVT</sequence>
<protein>
    <submittedName>
        <fullName evidence="2">Uncharacterized protein</fullName>
    </submittedName>
</protein>
<keyword evidence="3" id="KW-1185">Reference proteome</keyword>
<organism evidence="2 3">
    <name type="scientific">Pleurodeles waltl</name>
    <name type="common">Iberian ribbed newt</name>
    <dbReference type="NCBI Taxonomy" id="8319"/>
    <lineage>
        <taxon>Eukaryota</taxon>
        <taxon>Metazoa</taxon>
        <taxon>Chordata</taxon>
        <taxon>Craniata</taxon>
        <taxon>Vertebrata</taxon>
        <taxon>Euteleostomi</taxon>
        <taxon>Amphibia</taxon>
        <taxon>Batrachia</taxon>
        <taxon>Caudata</taxon>
        <taxon>Salamandroidea</taxon>
        <taxon>Salamandridae</taxon>
        <taxon>Pleurodelinae</taxon>
        <taxon>Pleurodeles</taxon>
    </lineage>
</organism>
<evidence type="ECO:0000313" key="2">
    <source>
        <dbReference type="EMBL" id="KAJ1210004.1"/>
    </source>
</evidence>
<feature type="compositionally biased region" description="Polar residues" evidence="1">
    <location>
        <begin position="24"/>
        <end position="37"/>
    </location>
</feature>
<dbReference type="EMBL" id="JANPWB010000002">
    <property type="protein sequence ID" value="KAJ1210004.1"/>
    <property type="molecule type" value="Genomic_DNA"/>
</dbReference>
<dbReference type="Proteomes" id="UP001066276">
    <property type="component" value="Chromosome 1_2"/>
</dbReference>
<comment type="caution">
    <text evidence="2">The sequence shown here is derived from an EMBL/GenBank/DDBJ whole genome shotgun (WGS) entry which is preliminary data.</text>
</comment>
<evidence type="ECO:0000313" key="3">
    <source>
        <dbReference type="Proteomes" id="UP001066276"/>
    </source>
</evidence>
<accession>A0AAV7W7M7</accession>
<reference evidence="2" key="1">
    <citation type="journal article" date="2022" name="bioRxiv">
        <title>Sequencing and chromosome-scale assembly of the giantPleurodeles waltlgenome.</title>
        <authorList>
            <person name="Brown T."/>
            <person name="Elewa A."/>
            <person name="Iarovenko S."/>
            <person name="Subramanian E."/>
            <person name="Araus A.J."/>
            <person name="Petzold A."/>
            <person name="Susuki M."/>
            <person name="Suzuki K.-i.T."/>
            <person name="Hayashi T."/>
            <person name="Toyoda A."/>
            <person name="Oliveira C."/>
            <person name="Osipova E."/>
            <person name="Leigh N.D."/>
            <person name="Simon A."/>
            <person name="Yun M.H."/>
        </authorList>
    </citation>
    <scope>NUCLEOTIDE SEQUENCE</scope>
    <source>
        <strain evidence="2">20211129_DDA</strain>
        <tissue evidence="2">Liver</tissue>
    </source>
</reference>
<feature type="compositionally biased region" description="Polar residues" evidence="1">
    <location>
        <begin position="47"/>
        <end position="61"/>
    </location>
</feature>
<name>A0AAV7W7M7_PLEWA</name>
<feature type="region of interest" description="Disordered" evidence="1">
    <location>
        <begin position="16"/>
        <end position="62"/>
    </location>
</feature>
<proteinExistence type="predicted"/>